<sequence>MDPRRARALPVPAEAQADARMFMLGGDTFRALRVIVDATGYDLRQARDIVYALVYDIEVPSGN</sequence>
<accession>A0A7W2HX19</accession>
<proteinExistence type="predicted"/>
<dbReference type="EMBL" id="JACERG010000017">
    <property type="protein sequence ID" value="MBA5224753.1"/>
    <property type="molecule type" value="Genomic_DNA"/>
</dbReference>
<comment type="caution">
    <text evidence="1">The sequence shown here is derived from an EMBL/GenBank/DDBJ whole genome shotgun (WGS) entry which is preliminary data.</text>
</comment>
<dbReference type="GeneID" id="96782792"/>
<evidence type="ECO:0000313" key="2">
    <source>
        <dbReference type="Proteomes" id="UP000587608"/>
    </source>
</evidence>
<reference evidence="1 2" key="1">
    <citation type="submission" date="2020-07" db="EMBL/GenBank/DDBJ databases">
        <title>Differential regulation of undecylprodigiosin biosynthesis in the yeast-scavenging Streptomyces strain MBK6.</title>
        <authorList>
            <person name="Baral B."/>
            <person name="Siitonen V."/>
            <person name="Laughlin M."/>
            <person name="Yamada K."/>
            <person name="Ilomaeki M."/>
            <person name="Metsae-Ketelae M."/>
            <person name="Niemi J."/>
        </authorList>
    </citation>
    <scope>NUCLEOTIDE SEQUENCE [LARGE SCALE GENOMIC DNA]</scope>
    <source>
        <strain evidence="1 2">MBK6</strain>
    </source>
</reference>
<gene>
    <name evidence="1" type="ORF">H1X69_25615</name>
</gene>
<organism evidence="1 2">
    <name type="scientific">Streptomyces griseoaurantiacus</name>
    <dbReference type="NCBI Taxonomy" id="68213"/>
    <lineage>
        <taxon>Bacteria</taxon>
        <taxon>Bacillati</taxon>
        <taxon>Actinomycetota</taxon>
        <taxon>Actinomycetes</taxon>
        <taxon>Kitasatosporales</taxon>
        <taxon>Streptomycetaceae</taxon>
        <taxon>Streptomyces</taxon>
        <taxon>Streptomyces aurantiacus group</taxon>
    </lineage>
</organism>
<dbReference type="Proteomes" id="UP000587608">
    <property type="component" value="Unassembled WGS sequence"/>
</dbReference>
<dbReference type="RefSeq" id="WP_191854198.1">
    <property type="nucleotide sequence ID" value="NZ_BNBP01000016.1"/>
</dbReference>
<evidence type="ECO:0000313" key="1">
    <source>
        <dbReference type="EMBL" id="MBA5224753.1"/>
    </source>
</evidence>
<name>A0A7W2HX19_9ACTN</name>
<dbReference type="AlphaFoldDB" id="A0A7W2HX19"/>
<protein>
    <submittedName>
        <fullName evidence="1">Uncharacterized protein</fullName>
    </submittedName>
</protein>